<evidence type="ECO:0000256" key="9">
    <source>
        <dbReference type="PIRSR" id="PIRSR001589-1"/>
    </source>
</evidence>
<keyword evidence="5 10" id="KW-0067">ATP-binding</keyword>
<dbReference type="CDD" id="cd01991">
    <property type="entry name" value="Asn_synthase_B_C"/>
    <property type="match status" value="1"/>
</dbReference>
<evidence type="ECO:0000256" key="1">
    <source>
        <dbReference type="ARBA" id="ARBA00005187"/>
    </source>
</evidence>
<feature type="domain" description="Glutamine amidotransferase type-2" evidence="12">
    <location>
        <begin position="2"/>
        <end position="220"/>
    </location>
</feature>
<dbReference type="InterPro" id="IPR006426">
    <property type="entry name" value="Asn_synth_AEB"/>
</dbReference>
<dbReference type="STRING" id="1529.SAMN04487885_10578"/>
<evidence type="ECO:0000256" key="6">
    <source>
        <dbReference type="ARBA" id="ARBA00022888"/>
    </source>
</evidence>
<dbReference type="InterPro" id="IPR029055">
    <property type="entry name" value="Ntn_hydrolases_N"/>
</dbReference>
<dbReference type="InterPro" id="IPR001962">
    <property type="entry name" value="Asn_synthase"/>
</dbReference>
<keyword evidence="7 9" id="KW-0315">Glutamine amidotransferase</keyword>
<accession>A0A1I2KEJ0</accession>
<comment type="catalytic activity">
    <reaction evidence="8">
        <text>L-aspartate + L-glutamine + ATP + H2O = L-asparagine + L-glutamate + AMP + diphosphate + H(+)</text>
        <dbReference type="Rhea" id="RHEA:12228"/>
        <dbReference type="ChEBI" id="CHEBI:15377"/>
        <dbReference type="ChEBI" id="CHEBI:15378"/>
        <dbReference type="ChEBI" id="CHEBI:29985"/>
        <dbReference type="ChEBI" id="CHEBI:29991"/>
        <dbReference type="ChEBI" id="CHEBI:30616"/>
        <dbReference type="ChEBI" id="CHEBI:33019"/>
        <dbReference type="ChEBI" id="CHEBI:58048"/>
        <dbReference type="ChEBI" id="CHEBI:58359"/>
        <dbReference type="ChEBI" id="CHEBI:456215"/>
        <dbReference type="EC" id="6.3.5.4"/>
    </reaction>
</comment>
<dbReference type="InterPro" id="IPR033738">
    <property type="entry name" value="AsnB_N"/>
</dbReference>
<evidence type="ECO:0000313" key="14">
    <source>
        <dbReference type="EMBL" id="SFF64630.1"/>
    </source>
</evidence>
<evidence type="ECO:0000256" key="11">
    <source>
        <dbReference type="PIRSR" id="PIRSR001589-3"/>
    </source>
</evidence>
<dbReference type="EMBL" id="FOOE01000005">
    <property type="protein sequence ID" value="SFF64630.1"/>
    <property type="molecule type" value="Genomic_DNA"/>
</dbReference>
<dbReference type="Gene3D" id="3.60.20.10">
    <property type="entry name" value="Glutamine Phosphoribosylpyrophosphate, subunit 1, domain 1"/>
    <property type="match status" value="1"/>
</dbReference>
<evidence type="ECO:0000313" key="13">
    <source>
        <dbReference type="EMBL" id="PWL55027.1"/>
    </source>
</evidence>
<dbReference type="eggNOG" id="COG0367">
    <property type="taxonomic scope" value="Bacteria"/>
</dbReference>
<dbReference type="PANTHER" id="PTHR43284:SF1">
    <property type="entry name" value="ASPARAGINE SYNTHETASE"/>
    <property type="match status" value="1"/>
</dbReference>
<evidence type="ECO:0000256" key="8">
    <source>
        <dbReference type="ARBA" id="ARBA00048741"/>
    </source>
</evidence>
<evidence type="ECO:0000256" key="10">
    <source>
        <dbReference type="PIRSR" id="PIRSR001589-2"/>
    </source>
</evidence>
<dbReference type="Gene3D" id="3.40.50.620">
    <property type="entry name" value="HUPs"/>
    <property type="match status" value="1"/>
</dbReference>
<proteinExistence type="inferred from homology"/>
<dbReference type="GeneID" id="90543963"/>
<dbReference type="EMBL" id="QAMZ01000014">
    <property type="protein sequence ID" value="PWL55027.1"/>
    <property type="molecule type" value="Genomic_DNA"/>
</dbReference>
<dbReference type="NCBIfam" id="TIGR01536">
    <property type="entry name" value="asn_synth_AEB"/>
    <property type="match status" value="1"/>
</dbReference>
<dbReference type="EC" id="6.3.5.4" evidence="3"/>
<dbReference type="Proteomes" id="UP000182135">
    <property type="component" value="Unassembled WGS sequence"/>
</dbReference>
<dbReference type="InterPro" id="IPR051786">
    <property type="entry name" value="ASN_synthetase/amidase"/>
</dbReference>
<gene>
    <name evidence="13" type="primary">asnB</name>
    <name evidence="13" type="ORF">DBY38_02675</name>
    <name evidence="14" type="ORF">SAMN04487885_10578</name>
</gene>
<dbReference type="GO" id="GO:0004066">
    <property type="term" value="F:asparagine synthase (glutamine-hydrolyzing) activity"/>
    <property type="evidence" value="ECO:0007669"/>
    <property type="project" value="UniProtKB-EC"/>
</dbReference>
<dbReference type="PROSITE" id="PS51278">
    <property type="entry name" value="GATASE_TYPE_2"/>
    <property type="match status" value="1"/>
</dbReference>
<dbReference type="Proteomes" id="UP000246114">
    <property type="component" value="Unassembled WGS sequence"/>
</dbReference>
<comment type="similarity">
    <text evidence="2">Belongs to the asparagine synthetase family.</text>
</comment>
<feature type="site" description="Important for beta-aspartyl-AMP intermediate formation" evidence="11">
    <location>
        <position position="382"/>
    </location>
</feature>
<name>A0A1I2KEJ0_9CLOT</name>
<evidence type="ECO:0000256" key="3">
    <source>
        <dbReference type="ARBA" id="ARBA00012737"/>
    </source>
</evidence>
<evidence type="ECO:0000256" key="5">
    <source>
        <dbReference type="ARBA" id="ARBA00022840"/>
    </source>
</evidence>
<dbReference type="AlphaFoldDB" id="A0A1I2KEJ0"/>
<dbReference type="SUPFAM" id="SSF56235">
    <property type="entry name" value="N-terminal nucleophile aminohydrolases (Ntn hydrolases)"/>
    <property type="match status" value="1"/>
</dbReference>
<evidence type="ECO:0000313" key="15">
    <source>
        <dbReference type="Proteomes" id="UP000182135"/>
    </source>
</evidence>
<dbReference type="GO" id="GO:0005829">
    <property type="term" value="C:cytosol"/>
    <property type="evidence" value="ECO:0007669"/>
    <property type="project" value="TreeGrafter"/>
</dbReference>
<reference evidence="14 15" key="1">
    <citation type="submission" date="2016-10" db="EMBL/GenBank/DDBJ databases">
        <authorList>
            <person name="de Groot N.N."/>
        </authorList>
    </citation>
    <scope>NUCLEOTIDE SEQUENCE [LARGE SCALE GENOMIC DNA]</scope>
    <source>
        <strain evidence="14 15">NLAE-zl-G419</strain>
    </source>
</reference>
<dbReference type="GO" id="GO:0006529">
    <property type="term" value="P:asparagine biosynthetic process"/>
    <property type="evidence" value="ECO:0007669"/>
    <property type="project" value="UniProtKB-KW"/>
</dbReference>
<dbReference type="InterPro" id="IPR014729">
    <property type="entry name" value="Rossmann-like_a/b/a_fold"/>
</dbReference>
<dbReference type="Pfam" id="PF13537">
    <property type="entry name" value="GATase_7"/>
    <property type="match status" value="1"/>
</dbReference>
<keyword evidence="9" id="KW-0028">Amino-acid biosynthesis</keyword>
<dbReference type="CDD" id="cd00712">
    <property type="entry name" value="AsnB"/>
    <property type="match status" value="1"/>
</dbReference>
<keyword evidence="4 10" id="KW-0547">Nucleotide-binding</keyword>
<protein>
    <recommendedName>
        <fullName evidence="3">asparagine synthase (glutamine-hydrolyzing)</fullName>
        <ecNumber evidence="3">6.3.5.4</ecNumber>
    </recommendedName>
</protein>
<dbReference type="PANTHER" id="PTHR43284">
    <property type="entry name" value="ASPARAGINE SYNTHETASE (GLUTAMINE-HYDROLYZING)"/>
    <property type="match status" value="1"/>
</dbReference>
<dbReference type="SUPFAM" id="SSF52402">
    <property type="entry name" value="Adenine nucleotide alpha hydrolases-like"/>
    <property type="match status" value="1"/>
</dbReference>
<dbReference type="RefSeq" id="WP_027637313.1">
    <property type="nucleotide sequence ID" value="NZ_BAAACD010000045.1"/>
</dbReference>
<feature type="binding site" evidence="10">
    <location>
        <position position="106"/>
    </location>
    <ligand>
        <name>L-glutamine</name>
        <dbReference type="ChEBI" id="CHEBI:58359"/>
    </ligand>
</feature>
<keyword evidence="15" id="KW-1185">Reference proteome</keyword>
<dbReference type="GO" id="GO:0005524">
    <property type="term" value="F:ATP binding"/>
    <property type="evidence" value="ECO:0007669"/>
    <property type="project" value="UniProtKB-KW"/>
</dbReference>
<evidence type="ECO:0000313" key="16">
    <source>
        <dbReference type="Proteomes" id="UP000246114"/>
    </source>
</evidence>
<sequence length="618" mass="71413">MCGIAGFFNVHQNYKKVPLKWENILLNMRESLDRRGPDDHGEFLSKTVALAHARLSIIDLTTGRQPIVKTIDGNTYAIVYNGELYNTEEIKSDLTLRGWKFETKTDTEAILCSFIEYGPDFVEKLNGIFAFAIWSEKDNKIYLYRDRFGIKPLFYTIFGETVIFGSEIKALFRYPGIKAQLDKTGLNEIFAMGPAKTPGIGVFKNIYEVLPANYIIFSNDAPKEIQYWTLESKPHTDSYEETVEKTSFLVTDSIKRQMISDIPICTFLSGGIDSSIVSSVCANELRKKGIQLNTFSFDFVDNNKYFKSNAFQPEMDRPWVDKMVSYLKTNHIYLECDNIELADYLYKAVDAKDLPGMADVDSSLLYFCSKVKEYNTVTLTGECADEIFGGYPWFHKKESFEANTFPWTRNIDIRKALLSDDIVNELDIDEYIQRRYDESVKETPLLEGENATENRRREIAYLNLRWFMATLLNRMDRTSMYSGLEARVPYADHRIVEYIWNVPWNMKCRDGVVKGLLRDSAKGLLPDDVLYRKKSPYPKTYNPNYEKLLGERLMTVLNNLSSPINSLIDKEKVVKFINTPSDYGKPWYGQLMAGPQMIAYMLQVNYWLEKYNIDIVNS</sequence>
<evidence type="ECO:0000256" key="7">
    <source>
        <dbReference type="ARBA" id="ARBA00022962"/>
    </source>
</evidence>
<keyword evidence="6 9" id="KW-0061">Asparagine biosynthesis</keyword>
<evidence type="ECO:0000256" key="2">
    <source>
        <dbReference type="ARBA" id="ARBA00005752"/>
    </source>
</evidence>
<dbReference type="InterPro" id="IPR017932">
    <property type="entry name" value="GATase_2_dom"/>
</dbReference>
<evidence type="ECO:0000256" key="4">
    <source>
        <dbReference type="ARBA" id="ARBA00022741"/>
    </source>
</evidence>
<comment type="pathway">
    <text evidence="1">Amino-acid biosynthesis; L-asparagine biosynthesis; L-asparagine from L-aspartate (L-Gln route): step 1/1.</text>
</comment>
<feature type="active site" description="For GATase activity" evidence="9">
    <location>
        <position position="2"/>
    </location>
</feature>
<organism evidence="14 15">
    <name type="scientific">Clostridium cadaveris</name>
    <dbReference type="NCBI Taxonomy" id="1529"/>
    <lineage>
        <taxon>Bacteria</taxon>
        <taxon>Bacillati</taxon>
        <taxon>Bacillota</taxon>
        <taxon>Clostridia</taxon>
        <taxon>Eubacteriales</taxon>
        <taxon>Clostridiaceae</taxon>
        <taxon>Clostridium</taxon>
    </lineage>
</organism>
<reference evidence="13 16" key="2">
    <citation type="submission" date="2018-03" db="EMBL/GenBank/DDBJ databases">
        <title>The uncultured portion of the human microbiome is neutrally assembled.</title>
        <authorList>
            <person name="Jeraldo P."/>
            <person name="Boardman L."/>
            <person name="White B.A."/>
            <person name="Nelson H."/>
            <person name="Goldenfeld N."/>
            <person name="Chia N."/>
        </authorList>
    </citation>
    <scope>NUCLEOTIDE SEQUENCE [LARGE SCALE GENOMIC DNA]</scope>
    <source>
        <strain evidence="13">CIM:MAG 903</strain>
    </source>
</reference>
<dbReference type="Pfam" id="PF00733">
    <property type="entry name" value="Asn_synthase"/>
    <property type="match status" value="1"/>
</dbReference>
<evidence type="ECO:0000259" key="12">
    <source>
        <dbReference type="PROSITE" id="PS51278"/>
    </source>
</evidence>
<dbReference type="OrthoDB" id="9763290at2"/>
<dbReference type="PIRSF" id="PIRSF001589">
    <property type="entry name" value="Asn_synthetase_glu-h"/>
    <property type="match status" value="1"/>
</dbReference>